<evidence type="ECO:0000313" key="9">
    <source>
        <dbReference type="Proteomes" id="UP000054251"/>
    </source>
</evidence>
<keyword evidence="9" id="KW-1185">Reference proteome</keyword>
<organism evidence="8 9">
    <name type="scientific">Debaryomyces fabryi</name>
    <dbReference type="NCBI Taxonomy" id="58627"/>
    <lineage>
        <taxon>Eukaryota</taxon>
        <taxon>Fungi</taxon>
        <taxon>Dikarya</taxon>
        <taxon>Ascomycota</taxon>
        <taxon>Saccharomycotina</taxon>
        <taxon>Pichiomycetes</taxon>
        <taxon>Debaryomycetaceae</taxon>
        <taxon>Debaryomyces</taxon>
    </lineage>
</organism>
<evidence type="ECO:0000256" key="2">
    <source>
        <dbReference type="ARBA" id="ARBA00007677"/>
    </source>
</evidence>
<protein>
    <recommendedName>
        <fullName evidence="10">Mannosyltransferase KTR5</fullName>
    </recommendedName>
</protein>
<keyword evidence="7" id="KW-0472">Membrane</keyword>
<dbReference type="InterPro" id="IPR002685">
    <property type="entry name" value="Glyco_trans_15"/>
</dbReference>
<sequence>MQGIHKNDQRPISDGVERYDTSHSDYDYSDDDDDYDEISFTEARLRNIKSIVRTPRQIRLSKRSKGIWFISLVVILIVYYCLKTSFLGANSYNKTDVDTLTVEQDLQEEDTGDFISQTKISSEIDSPFQIGCREPHTNQKRANAALVILARNSEVKQVIKSMKSMERHFNQWFNYPWVFLNDEPFSKEFKKSVSKYTSSKIEFGTIPKKKWNFSDKIDKDELHEHIANQGDRRIMYGNSESYHKMCRFFSGYFYKHELVKKRDWYWRVEPDVEFFCDLTYDPFIEMEKHNKKYGFNVLIGELYYTIPGLFKETRSFIRKHGVLLGNAWSLFIKDYKYAVGKNAANYDGLKSKADILQAIEENITVKKFLSMKEKTDEQISKYDLLLLDLVVEKSRKKPELYEDRFDLEEYNMCHFWSNFEIARTDLFNSPAYEAYFEHLEKSGGFYKERWGDAPVHSLAVGMLLDLKDIHYFRDIGYQHSAMSHCPGNSKRYQVKYQPSEKYYLKDLKEDQAWLSPDGPRPNGIGCRCRCPKAKDIEDSPSSCVKSWADITSDKYIPPKPVDVDFWEDQIERRLNNFLATGGTLGQSNVAEQLLNFN</sequence>
<dbReference type="InterPro" id="IPR029044">
    <property type="entry name" value="Nucleotide-diphossugar_trans"/>
</dbReference>
<evidence type="ECO:0000256" key="7">
    <source>
        <dbReference type="SAM" id="Phobius"/>
    </source>
</evidence>
<keyword evidence="7" id="KW-1133">Transmembrane helix</keyword>
<comment type="similarity">
    <text evidence="2">Belongs to the glycosyltransferase 15 family.</text>
</comment>
<comment type="caution">
    <text evidence="8">The sequence shown here is derived from an EMBL/GenBank/DDBJ whole genome shotgun (WGS) entry which is preliminary data.</text>
</comment>
<dbReference type="Pfam" id="PF01793">
    <property type="entry name" value="Glyco_transf_15"/>
    <property type="match status" value="2"/>
</dbReference>
<keyword evidence="4" id="KW-0808">Transferase</keyword>
<proteinExistence type="inferred from homology"/>
<dbReference type="RefSeq" id="XP_015466114.1">
    <property type="nucleotide sequence ID" value="XM_015613060.1"/>
</dbReference>
<dbReference type="OrthoDB" id="439943at2759"/>
<evidence type="ECO:0008006" key="10">
    <source>
        <dbReference type="Google" id="ProtNLM"/>
    </source>
</evidence>
<dbReference type="GO" id="GO:0000032">
    <property type="term" value="P:cell wall mannoprotein biosynthetic process"/>
    <property type="evidence" value="ECO:0007669"/>
    <property type="project" value="TreeGrafter"/>
</dbReference>
<evidence type="ECO:0000256" key="4">
    <source>
        <dbReference type="ARBA" id="ARBA00022679"/>
    </source>
</evidence>
<dbReference type="EMBL" id="LMYN01000108">
    <property type="protein sequence ID" value="KSA00012.1"/>
    <property type="molecule type" value="Genomic_DNA"/>
</dbReference>
<feature type="transmembrane region" description="Helical" evidence="7">
    <location>
        <begin position="66"/>
        <end position="86"/>
    </location>
</feature>
<comment type="subcellular location">
    <subcellularLocation>
        <location evidence="1">Membrane</location>
        <topology evidence="1">Single-pass type II membrane protein</topology>
    </subcellularLocation>
</comment>
<evidence type="ECO:0000256" key="6">
    <source>
        <dbReference type="SAM" id="MobiDB-lite"/>
    </source>
</evidence>
<dbReference type="GO" id="GO:0005794">
    <property type="term" value="C:Golgi apparatus"/>
    <property type="evidence" value="ECO:0007669"/>
    <property type="project" value="TreeGrafter"/>
</dbReference>
<dbReference type="SUPFAM" id="SSF53448">
    <property type="entry name" value="Nucleotide-diphospho-sugar transferases"/>
    <property type="match status" value="1"/>
</dbReference>
<dbReference type="Gene3D" id="3.90.550.10">
    <property type="entry name" value="Spore Coat Polysaccharide Biosynthesis Protein SpsA, Chain A"/>
    <property type="match status" value="1"/>
</dbReference>
<dbReference type="AlphaFoldDB" id="A0A0V1PVD3"/>
<feature type="compositionally biased region" description="Basic and acidic residues" evidence="6">
    <location>
        <begin position="1"/>
        <end position="26"/>
    </location>
</feature>
<keyword evidence="5" id="KW-0735">Signal-anchor</keyword>
<evidence type="ECO:0000256" key="3">
    <source>
        <dbReference type="ARBA" id="ARBA00022676"/>
    </source>
</evidence>
<name>A0A0V1PVD3_9ASCO</name>
<dbReference type="PANTHER" id="PTHR31121">
    <property type="entry name" value="ALPHA-1,2 MANNOSYLTRANSFERASE KTR1"/>
    <property type="match status" value="1"/>
</dbReference>
<dbReference type="GO" id="GO:0000026">
    <property type="term" value="F:alpha-1,2-mannosyltransferase activity"/>
    <property type="evidence" value="ECO:0007669"/>
    <property type="project" value="TreeGrafter"/>
</dbReference>
<dbReference type="GO" id="GO:0016020">
    <property type="term" value="C:membrane"/>
    <property type="evidence" value="ECO:0007669"/>
    <property type="project" value="UniProtKB-SubCell"/>
</dbReference>
<gene>
    <name evidence="8" type="ORF">AC631_04231</name>
</gene>
<evidence type="ECO:0000256" key="5">
    <source>
        <dbReference type="ARBA" id="ARBA00022968"/>
    </source>
</evidence>
<dbReference type="PANTHER" id="PTHR31121:SF2">
    <property type="entry name" value="MANNOSYLTRANSFERASE KTR5-RELATED"/>
    <property type="match status" value="1"/>
</dbReference>
<dbReference type="Proteomes" id="UP000054251">
    <property type="component" value="Unassembled WGS sequence"/>
</dbReference>
<dbReference type="GeneID" id="26841240"/>
<reference evidence="8 9" key="1">
    <citation type="submission" date="2015-11" db="EMBL/GenBank/DDBJ databases">
        <title>The genome of Debaryomyces fabryi.</title>
        <authorList>
            <person name="Tafer H."/>
            <person name="Lopandic K."/>
        </authorList>
    </citation>
    <scope>NUCLEOTIDE SEQUENCE [LARGE SCALE GENOMIC DNA]</scope>
    <source>
        <strain evidence="8 9">CBS 789</strain>
    </source>
</reference>
<accession>A0A0V1PVD3</accession>
<evidence type="ECO:0000256" key="1">
    <source>
        <dbReference type="ARBA" id="ARBA00004606"/>
    </source>
</evidence>
<keyword evidence="7" id="KW-0812">Transmembrane</keyword>
<dbReference type="GO" id="GO:0006487">
    <property type="term" value="P:protein N-linked glycosylation"/>
    <property type="evidence" value="ECO:0007669"/>
    <property type="project" value="TreeGrafter"/>
</dbReference>
<feature type="region of interest" description="Disordered" evidence="6">
    <location>
        <begin position="1"/>
        <end position="30"/>
    </location>
</feature>
<keyword evidence="3" id="KW-0328">Glycosyltransferase</keyword>
<evidence type="ECO:0000313" key="8">
    <source>
        <dbReference type="EMBL" id="KSA00012.1"/>
    </source>
</evidence>